<sequence>MQLNEFLEGQNRGEQQLFGVYQSQAMKSEGKVRLFLWMEGYNCFHRVFIDVPTKAIESVKTVGPKVRYEGEVLELVEINFAEGVDGLFTIHDLFRHLSDNCIIIPGYTEADNKSRKADLVDKAVPRQQGMERKGGLEPFSRPVL</sequence>
<reference evidence="1 2" key="1">
    <citation type="submission" date="2019-04" db="EMBL/GenBank/DDBJ databases">
        <title>Isolation and culture of sulfate reducing bacteria from the cold seep of the South China Sea.</title>
        <authorList>
            <person name="Sun C."/>
            <person name="Liu R."/>
        </authorList>
    </citation>
    <scope>NUCLEOTIDE SEQUENCE [LARGE SCALE GENOMIC DNA]</scope>
    <source>
        <strain evidence="1 2">CS1</strain>
    </source>
</reference>
<name>A0ABX6NL32_9BACT</name>
<gene>
    <name evidence="1" type="ORF">E8L03_18210</name>
</gene>
<evidence type="ECO:0000313" key="2">
    <source>
        <dbReference type="Proteomes" id="UP000503251"/>
    </source>
</evidence>
<proteinExistence type="predicted"/>
<dbReference type="Proteomes" id="UP000503251">
    <property type="component" value="Chromosome"/>
</dbReference>
<organism evidence="1 2">
    <name type="scientific">Oceanidesulfovibrio marinus</name>
    <dbReference type="NCBI Taxonomy" id="370038"/>
    <lineage>
        <taxon>Bacteria</taxon>
        <taxon>Pseudomonadati</taxon>
        <taxon>Thermodesulfobacteriota</taxon>
        <taxon>Desulfovibrionia</taxon>
        <taxon>Desulfovibrionales</taxon>
        <taxon>Desulfovibrionaceae</taxon>
        <taxon>Oceanidesulfovibrio</taxon>
    </lineage>
</organism>
<dbReference type="EMBL" id="CP039543">
    <property type="protein sequence ID" value="QJT10733.1"/>
    <property type="molecule type" value="Genomic_DNA"/>
</dbReference>
<evidence type="ECO:0000313" key="1">
    <source>
        <dbReference type="EMBL" id="QJT10733.1"/>
    </source>
</evidence>
<dbReference type="RefSeq" id="WP_171268115.1">
    <property type="nucleotide sequence ID" value="NZ_CP039543.1"/>
</dbReference>
<keyword evidence="2" id="KW-1185">Reference proteome</keyword>
<protein>
    <submittedName>
        <fullName evidence="1">Uncharacterized protein</fullName>
    </submittedName>
</protein>
<accession>A0ABX6NL32</accession>